<dbReference type="AlphaFoldDB" id="A0A2V2WJ77"/>
<evidence type="ECO:0000313" key="4">
    <source>
        <dbReference type="EMBL" id="PWV08640.1"/>
    </source>
</evidence>
<dbReference type="SUPFAM" id="SSF50939">
    <property type="entry name" value="Sialidases"/>
    <property type="match status" value="1"/>
</dbReference>
<dbReference type="GO" id="GO:0004308">
    <property type="term" value="F:exo-alpha-sialidase activity"/>
    <property type="evidence" value="ECO:0007669"/>
    <property type="project" value="InterPro"/>
</dbReference>
<dbReference type="VEuPathDB" id="TriTrypDB:TcBrA4_0148850"/>
<protein>
    <submittedName>
        <fullName evidence="4">Putative trans-sialidase, Group II</fullName>
    </submittedName>
</protein>
<dbReference type="InterPro" id="IPR008377">
    <property type="entry name" value="Sialidase_trypan"/>
</dbReference>
<feature type="domain" description="Trans-sialidase C-terminal" evidence="3">
    <location>
        <begin position="510"/>
        <end position="708"/>
    </location>
</feature>
<dbReference type="VEuPathDB" id="TriTrypDB:TCDM_11909"/>
<dbReference type="VEuPathDB" id="TriTrypDB:TcCL_Unassigned04565"/>
<dbReference type="VEuPathDB" id="TriTrypDB:TcYC6_0130500"/>
<sequence>MLSRVAAVKAPRTHHRRRVTGSSGRRREGRESEPQRPNMSRRVFTFAVLHLFVVLVMCCRGAASSEMGTAVVEPTSPMPSSKILIDGGGSVSEKEQPLQRVDLFVPNQTLVLPKGGTSPETTRDSFVSPSLVSAGGVIAAFAACHMDFEKPTDASLKPSFGVVAVYVNSARSWPALVAEVNNSTWKAHTVLGTAEGKESLGGLFNPTTTTKGNKVFLLVGSSDAHKKGLDWKWDSLKLKLVVGDVTKPTASEPSQRIEWTESKSLWSQVSVSAHERQFKGLLPSGGSGVVMEDGTLVFSLMAGDKSGNICSMIIYSTNNGSTWTLSEGMSPADCRYPHITEWEGSILMIVDCENGQRVYESRDMGGSWTEAIGKLLGVWVNARSGGSWDEGLRVGALITVTIEGRKVMLYTQRGNFWKGQREMFNALYLWVTDNNRSFHVGPVAMYNNKNWDLASNLLYSDGSLHLLQRSINGEGSAISLSRLMEELSTVKFFLVTWSQKDIFFSSLSIPTAGLVAVLSDAANNDTWIDEYLCLNATVTNAKKVKDGVQLTESNSGVIWSLNTRDNNVRHVFLNHRFTLVATVSIQKIPSKNASLLAAMLGDAGVAHFMRLSYTKDKRWETVFKDQTTPKGSTWELKKEHQVALMLQSQKVSVYIDGELLGEEEVLFTIRTPLEFVDLCFGACGEENPSQESHVTVTNVFLYNRPLNSTEMRAIKDRVPVPTRGPESEVEGGTERRHIPRIDGVRANAPAGSGLLPLLLLLELWVFAAL</sequence>
<dbReference type="Proteomes" id="UP000246078">
    <property type="component" value="Unassembled WGS sequence"/>
</dbReference>
<dbReference type="Pfam" id="PF13859">
    <property type="entry name" value="BNR_3"/>
    <property type="match status" value="1"/>
</dbReference>
<dbReference type="Gene3D" id="2.120.10.10">
    <property type="match status" value="1"/>
</dbReference>
<dbReference type="VEuPathDB" id="TriTrypDB:BCY84_03000"/>
<dbReference type="VEuPathDB" id="TriTrypDB:TcCLB.506455.30"/>
<dbReference type="CDD" id="cd15482">
    <property type="entry name" value="Sialidase_non-viral"/>
    <property type="match status" value="1"/>
</dbReference>
<dbReference type="VEuPathDB" id="TriTrypDB:C4B63_568g1"/>
<dbReference type="InterPro" id="IPR013320">
    <property type="entry name" value="ConA-like_dom_sf"/>
</dbReference>
<evidence type="ECO:0000313" key="5">
    <source>
        <dbReference type="Proteomes" id="UP000246078"/>
    </source>
</evidence>
<proteinExistence type="predicted"/>
<name>A0A2V2WJ77_TRYCR</name>
<organism evidence="4 5">
    <name type="scientific">Trypanosoma cruzi</name>
    <dbReference type="NCBI Taxonomy" id="5693"/>
    <lineage>
        <taxon>Eukaryota</taxon>
        <taxon>Discoba</taxon>
        <taxon>Euglenozoa</taxon>
        <taxon>Kinetoplastea</taxon>
        <taxon>Metakinetoplastina</taxon>
        <taxon>Trypanosomatida</taxon>
        <taxon>Trypanosomatidae</taxon>
        <taxon>Trypanosoma</taxon>
        <taxon>Schizotrypanum</taxon>
    </lineage>
</organism>
<dbReference type="PRINTS" id="PR01803">
    <property type="entry name" value="TCSIALIDASE"/>
</dbReference>
<dbReference type="VEuPathDB" id="TriTrypDB:TcCLB.506241.30"/>
<dbReference type="VEuPathDB" id="TriTrypDB:TcG_07984"/>
<evidence type="ECO:0000259" key="2">
    <source>
        <dbReference type="Pfam" id="PF13859"/>
    </source>
</evidence>
<evidence type="ECO:0000259" key="3">
    <source>
        <dbReference type="Pfam" id="PF22925"/>
    </source>
</evidence>
<dbReference type="InterPro" id="IPR011040">
    <property type="entry name" value="Sialidase"/>
</dbReference>
<dbReference type="SUPFAM" id="SSF49899">
    <property type="entry name" value="Concanavalin A-like lectins/glucanases"/>
    <property type="match status" value="1"/>
</dbReference>
<evidence type="ECO:0000256" key="1">
    <source>
        <dbReference type="SAM" id="MobiDB-lite"/>
    </source>
</evidence>
<dbReference type="VEuPathDB" id="TriTrypDB:Tc_MARK_4947"/>
<dbReference type="InterPro" id="IPR055239">
    <property type="entry name" value="TS_C"/>
</dbReference>
<dbReference type="VEuPathDB" id="TriTrypDB:ECC02_009231"/>
<reference evidence="4 5" key="1">
    <citation type="journal article" date="2018" name="Microb. Genom.">
        <title>Expanding an expanded genome: long-read sequencing of Trypanosoma cruzi.</title>
        <authorList>
            <person name="Berna L."/>
            <person name="Rodriguez M."/>
            <person name="Chiribao M.L."/>
            <person name="Parodi-Talice A."/>
            <person name="Pita S."/>
            <person name="Rijo G."/>
            <person name="Alvarez-Valin F."/>
            <person name="Robello C."/>
        </authorList>
    </citation>
    <scope>NUCLEOTIDE SEQUENCE [LARGE SCALE GENOMIC DNA]</scope>
    <source>
        <strain evidence="4 5">TCC</strain>
    </source>
</reference>
<dbReference type="Pfam" id="PF22925">
    <property type="entry name" value="TS_C"/>
    <property type="match status" value="1"/>
</dbReference>
<dbReference type="VEuPathDB" id="TriTrypDB:TCSYLVIO_003507"/>
<dbReference type="EMBL" id="PRFC01000088">
    <property type="protein sequence ID" value="PWV08640.1"/>
    <property type="molecule type" value="Genomic_DNA"/>
</dbReference>
<dbReference type="VEuPathDB" id="TriTrypDB:TcCLB.505779.10"/>
<dbReference type="VEuPathDB" id="TriTrypDB:C3747_88g66"/>
<feature type="compositionally biased region" description="Basic and acidic residues" evidence="1">
    <location>
        <begin position="25"/>
        <end position="34"/>
    </location>
</feature>
<comment type="caution">
    <text evidence="4">The sequence shown here is derived from an EMBL/GenBank/DDBJ whole genome shotgun (WGS) entry which is preliminary data.</text>
</comment>
<gene>
    <name evidence="4" type="ORF">C3747_88g66</name>
</gene>
<dbReference type="Gene3D" id="2.60.120.200">
    <property type="match status" value="1"/>
</dbReference>
<dbReference type="InterPro" id="IPR036278">
    <property type="entry name" value="Sialidase_sf"/>
</dbReference>
<accession>A0A2V2WJ77</accession>
<feature type="domain" description="Sialidase" evidence="2">
    <location>
        <begin position="129"/>
        <end position="463"/>
    </location>
</feature>
<feature type="region of interest" description="Disordered" evidence="1">
    <location>
        <begin position="1"/>
        <end position="37"/>
    </location>
</feature>